<dbReference type="PANTHER" id="PTHR45754:SF3">
    <property type="entry name" value="METHYLENETETRAHYDROFOLATE REDUCTASE (NADPH)"/>
    <property type="match status" value="1"/>
</dbReference>
<evidence type="ECO:0000256" key="8">
    <source>
        <dbReference type="ARBA" id="ARBA00048628"/>
    </source>
</evidence>
<sequence length="288" mass="31215">MGSPVASEAVRDLLEGYSAEVTTPDRRSLDTAAKMMPANAPVYVASLPRDTPESQLDVARMLKELGLQPVPHIVARNIPDRRSFEKIIYDLSRYAGVDRALILGGDRDRPVGDYHSSLQLLKSGILEDHGIKRVAVGCYPEGHPAIADDILETALFEKIDTASRGGIDLRLITQLCFDADAICGYLAALRSKGVTSKIRVGIAGPAKTPTLLKYAAICGVGPSLKALKKQRKITRGLLKTQTPATLLRNIAEQNRRNALLDITGVHFFTFASLSGTIDWAEKQLGRGS</sequence>
<dbReference type="GO" id="GO:0106312">
    <property type="term" value="F:methylenetetrahydrofolate reductase (NADH) activity"/>
    <property type="evidence" value="ECO:0007669"/>
    <property type="project" value="UniProtKB-EC"/>
</dbReference>
<evidence type="ECO:0000256" key="7">
    <source>
        <dbReference type="ARBA" id="ARBA00034478"/>
    </source>
</evidence>
<accession>A0A1N6D3K7</accession>
<dbReference type="UniPathway" id="UPA00193"/>
<evidence type="ECO:0000256" key="2">
    <source>
        <dbReference type="ARBA" id="ARBA00004777"/>
    </source>
</evidence>
<comment type="pathway">
    <text evidence="2 9">One-carbon metabolism; tetrahydrofolate interconversion.</text>
</comment>
<dbReference type="AlphaFoldDB" id="A0A1N6D3K7"/>
<name>A0A1N6D3K7_9SPHN</name>
<dbReference type="GO" id="GO:0009086">
    <property type="term" value="P:methionine biosynthetic process"/>
    <property type="evidence" value="ECO:0007669"/>
    <property type="project" value="TreeGrafter"/>
</dbReference>
<proteinExistence type="inferred from homology"/>
<dbReference type="STRING" id="1123272.SAMN02745824_1504"/>
<gene>
    <name evidence="10" type="ORF">SAMN02745824_1504</name>
</gene>
<keyword evidence="5 9" id="KW-0274">FAD</keyword>
<dbReference type="GO" id="GO:0071949">
    <property type="term" value="F:FAD binding"/>
    <property type="evidence" value="ECO:0007669"/>
    <property type="project" value="TreeGrafter"/>
</dbReference>
<evidence type="ECO:0000256" key="3">
    <source>
        <dbReference type="ARBA" id="ARBA00006743"/>
    </source>
</evidence>
<evidence type="ECO:0000256" key="5">
    <source>
        <dbReference type="ARBA" id="ARBA00022827"/>
    </source>
</evidence>
<dbReference type="InterPro" id="IPR003171">
    <property type="entry name" value="Mehydrof_redctse-like"/>
</dbReference>
<organism evidence="10 11">
    <name type="scientific">Parasphingorhabdus marina DSM 22363</name>
    <dbReference type="NCBI Taxonomy" id="1123272"/>
    <lineage>
        <taxon>Bacteria</taxon>
        <taxon>Pseudomonadati</taxon>
        <taxon>Pseudomonadota</taxon>
        <taxon>Alphaproteobacteria</taxon>
        <taxon>Sphingomonadales</taxon>
        <taxon>Sphingomonadaceae</taxon>
        <taxon>Parasphingorhabdus</taxon>
    </lineage>
</organism>
<comment type="similarity">
    <text evidence="3 9">Belongs to the methylenetetrahydrofolate reductase family.</text>
</comment>
<dbReference type="OrthoDB" id="9812555at2"/>
<keyword evidence="11" id="KW-1185">Reference proteome</keyword>
<evidence type="ECO:0000256" key="4">
    <source>
        <dbReference type="ARBA" id="ARBA00022630"/>
    </source>
</evidence>
<dbReference type="InterPro" id="IPR029041">
    <property type="entry name" value="FAD-linked_oxidoreductase-like"/>
</dbReference>
<evidence type="ECO:0000313" key="10">
    <source>
        <dbReference type="EMBL" id="SIN65402.1"/>
    </source>
</evidence>
<evidence type="ECO:0000313" key="11">
    <source>
        <dbReference type="Proteomes" id="UP000185192"/>
    </source>
</evidence>
<dbReference type="PANTHER" id="PTHR45754">
    <property type="entry name" value="METHYLENETETRAHYDROFOLATE REDUCTASE"/>
    <property type="match status" value="1"/>
</dbReference>
<comment type="catalytic activity">
    <reaction evidence="8">
        <text>(6S)-5-methyl-5,6,7,8-tetrahydrofolate + NAD(+) = (6R)-5,10-methylene-5,6,7,8-tetrahydrofolate + NADH + H(+)</text>
        <dbReference type="Rhea" id="RHEA:19821"/>
        <dbReference type="ChEBI" id="CHEBI:15378"/>
        <dbReference type="ChEBI" id="CHEBI:15636"/>
        <dbReference type="ChEBI" id="CHEBI:18608"/>
        <dbReference type="ChEBI" id="CHEBI:57540"/>
        <dbReference type="ChEBI" id="CHEBI:57945"/>
        <dbReference type="EC" id="1.5.1.54"/>
    </reaction>
    <physiologicalReaction direction="right-to-left" evidence="8">
        <dbReference type="Rhea" id="RHEA:19823"/>
    </physiologicalReaction>
</comment>
<dbReference type="Pfam" id="PF02219">
    <property type="entry name" value="MTHFR"/>
    <property type="match status" value="1"/>
</dbReference>
<keyword evidence="4 9" id="KW-0285">Flavoprotein</keyword>
<dbReference type="GO" id="GO:0035999">
    <property type="term" value="P:tetrahydrofolate interconversion"/>
    <property type="evidence" value="ECO:0007669"/>
    <property type="project" value="UniProtKB-UniPathway"/>
</dbReference>
<dbReference type="Gene3D" id="3.20.20.220">
    <property type="match status" value="1"/>
</dbReference>
<evidence type="ECO:0000256" key="6">
    <source>
        <dbReference type="ARBA" id="ARBA00023002"/>
    </source>
</evidence>
<reference evidence="11" key="1">
    <citation type="submission" date="2016-11" db="EMBL/GenBank/DDBJ databases">
        <authorList>
            <person name="Varghese N."/>
            <person name="Submissions S."/>
        </authorList>
    </citation>
    <scope>NUCLEOTIDE SEQUENCE [LARGE SCALE GENOMIC DNA]</scope>
    <source>
        <strain evidence="11">DSM 22363</strain>
    </source>
</reference>
<protein>
    <recommendedName>
        <fullName evidence="9">Methylenetetrahydrofolate reductase</fullName>
    </recommendedName>
</protein>
<comment type="cofactor">
    <cofactor evidence="1 9">
        <name>FAD</name>
        <dbReference type="ChEBI" id="CHEBI:57692"/>
    </cofactor>
</comment>
<dbReference type="Proteomes" id="UP000185192">
    <property type="component" value="Unassembled WGS sequence"/>
</dbReference>
<evidence type="ECO:0000256" key="1">
    <source>
        <dbReference type="ARBA" id="ARBA00001974"/>
    </source>
</evidence>
<keyword evidence="6 9" id="KW-0560">Oxidoreductase</keyword>
<evidence type="ECO:0000256" key="9">
    <source>
        <dbReference type="RuleBase" id="RU003862"/>
    </source>
</evidence>
<dbReference type="GO" id="GO:0005829">
    <property type="term" value="C:cytosol"/>
    <property type="evidence" value="ECO:0007669"/>
    <property type="project" value="TreeGrafter"/>
</dbReference>
<dbReference type="EMBL" id="FSQW01000001">
    <property type="protein sequence ID" value="SIN65402.1"/>
    <property type="molecule type" value="Genomic_DNA"/>
</dbReference>
<comment type="pathway">
    <text evidence="7">Amino-acid biosynthesis; L-methionine biosynthesis via de novo pathway.</text>
</comment>
<dbReference type="SUPFAM" id="SSF51730">
    <property type="entry name" value="FAD-linked oxidoreductase"/>
    <property type="match status" value="1"/>
</dbReference>
<dbReference type="RefSeq" id="WP_074204419.1">
    <property type="nucleotide sequence ID" value="NZ_FSQW01000001.1"/>
</dbReference>